<gene>
    <name evidence="1" type="primary">kasII</name>
</gene>
<protein>
    <submittedName>
        <fullName evidence="1">Beta-ketoacyl-ACP synthase II</fullName>
    </submittedName>
</protein>
<organism evidence="1">
    <name type="scientific">Jatropha curcas</name>
    <name type="common">Barbados nut</name>
    <dbReference type="NCBI Taxonomy" id="180498"/>
    <lineage>
        <taxon>Eukaryota</taxon>
        <taxon>Viridiplantae</taxon>
        <taxon>Streptophyta</taxon>
        <taxon>Embryophyta</taxon>
        <taxon>Tracheophyta</taxon>
        <taxon>Spermatophyta</taxon>
        <taxon>Magnoliopsida</taxon>
        <taxon>eudicotyledons</taxon>
        <taxon>Gunneridae</taxon>
        <taxon>Pentapetalae</taxon>
        <taxon>rosids</taxon>
        <taxon>fabids</taxon>
        <taxon>Malpighiales</taxon>
        <taxon>Euphorbiaceae</taxon>
        <taxon>Crotonoideae</taxon>
        <taxon>Jatropheae</taxon>
        <taxon>Jatropha</taxon>
    </lineage>
</organism>
<feature type="non-terminal residue" evidence="1">
    <location>
        <position position="92"/>
    </location>
</feature>
<dbReference type="EMBL" id="JX111560">
    <property type="protein sequence ID" value="AGG36017.1"/>
    <property type="molecule type" value="Genomic_DNA"/>
</dbReference>
<accession>X2C225</accession>
<dbReference type="AlphaFoldDB" id="X2C225"/>
<proteinExistence type="predicted"/>
<sequence length="92" mass="9946">LSRWARRRKTLLAQYNSDSSNSIAAGGGGGGGAGTEFLSLSLVSTSCGSGFRGLGSSCSWFEPWRRYYNSNALVLSRTLNLKQRRLKLLALS</sequence>
<feature type="non-terminal residue" evidence="1">
    <location>
        <position position="1"/>
    </location>
</feature>
<reference evidence="1" key="1">
    <citation type="submission" date="2012-05" db="EMBL/GenBank/DDBJ databases">
        <title>Jatropha seeds as a renewable source of biodiesel: genotyping clones of oil-rich cultivars and cloning genes for fatty acid biosynthesis.</title>
        <authorList>
            <person name="Ambrosi D.G."/>
            <person name="Galla G."/>
            <person name="Collani S."/>
            <person name="Purelli M."/>
            <person name="Barbi T."/>
            <person name="Fabbri A."/>
            <person name="Barcaccia G."/>
        </authorList>
    </citation>
    <scope>NUCLEOTIDE SEQUENCE</scope>
    <source>
        <strain evidence="1">MXMIX3</strain>
    </source>
</reference>
<evidence type="ECO:0000313" key="1">
    <source>
        <dbReference type="EMBL" id="AGG36017.1"/>
    </source>
</evidence>
<name>X2C225_JATCU</name>